<evidence type="ECO:0000313" key="4">
    <source>
        <dbReference type="EMBL" id="MCQ0969970.1"/>
    </source>
</evidence>
<feature type="compositionally biased region" description="Basic and acidic residues" evidence="1">
    <location>
        <begin position="51"/>
        <end position="84"/>
    </location>
</feature>
<dbReference type="EMBL" id="JAKZEU010000002">
    <property type="protein sequence ID" value="MCQ0969970.1"/>
    <property type="molecule type" value="Genomic_DNA"/>
</dbReference>
<dbReference type="InterPro" id="IPR043605">
    <property type="entry name" value="DUF883_C"/>
</dbReference>
<gene>
    <name evidence="4" type="ORF">MLD63_05965</name>
</gene>
<keyword evidence="2" id="KW-1133">Transmembrane helix</keyword>
<dbReference type="RefSeq" id="WP_255328973.1">
    <property type="nucleotide sequence ID" value="NZ_JAKZEU010000002.1"/>
</dbReference>
<protein>
    <submittedName>
        <fullName evidence="4">DUF883 domain-containing protein</fullName>
    </submittedName>
</protein>
<dbReference type="Pfam" id="PF19029">
    <property type="entry name" value="DUF883_C"/>
    <property type="match status" value="1"/>
</dbReference>
<dbReference type="PANTHER" id="PTHR35893:SF3">
    <property type="entry name" value="INNER MEMBRANE PROTEIN"/>
    <property type="match status" value="1"/>
</dbReference>
<comment type="caution">
    <text evidence="4">The sequence shown here is derived from an EMBL/GenBank/DDBJ whole genome shotgun (WGS) entry which is preliminary data.</text>
</comment>
<proteinExistence type="predicted"/>
<dbReference type="Proteomes" id="UP001203945">
    <property type="component" value="Unassembled WGS sequence"/>
</dbReference>
<feature type="compositionally biased region" description="Basic and acidic residues" evidence="1">
    <location>
        <begin position="24"/>
        <end position="41"/>
    </location>
</feature>
<keyword evidence="5" id="KW-1185">Reference proteome</keyword>
<sequence>MATSNYSTEQAKRDAQAAANEAADDLRDGARRMGDAAKETVNDLTNNDSVNRLKERGSDLVDAAKETGREYADRARETGREYADRARSEANRLYDEGQRRATEVAHYAEERYDEVSDMVRRKPGQALGIAAGVGFLVGLILARR</sequence>
<accession>A0ABT1MNV3</accession>
<keyword evidence="2" id="KW-0812">Transmembrane</keyword>
<keyword evidence="2" id="KW-0472">Membrane</keyword>
<evidence type="ECO:0000256" key="2">
    <source>
        <dbReference type="SAM" id="Phobius"/>
    </source>
</evidence>
<feature type="transmembrane region" description="Helical" evidence="2">
    <location>
        <begin position="126"/>
        <end position="142"/>
    </location>
</feature>
<name>A0ABT1MNV3_9RHOB</name>
<dbReference type="InterPro" id="IPR010279">
    <property type="entry name" value="YqjD/ElaB"/>
</dbReference>
<reference evidence="4 5" key="1">
    <citation type="submission" date="2022-03" db="EMBL/GenBank/DDBJ databases">
        <authorList>
            <person name="He Y."/>
        </authorList>
    </citation>
    <scope>NUCLEOTIDE SEQUENCE [LARGE SCALE GENOMIC DNA]</scope>
    <source>
        <strain evidence="4 5">TK19116</strain>
    </source>
</reference>
<evidence type="ECO:0000259" key="3">
    <source>
        <dbReference type="Pfam" id="PF19029"/>
    </source>
</evidence>
<evidence type="ECO:0000256" key="1">
    <source>
        <dbReference type="SAM" id="MobiDB-lite"/>
    </source>
</evidence>
<dbReference type="PANTHER" id="PTHR35893">
    <property type="entry name" value="INNER MEMBRANE PROTEIN-RELATED"/>
    <property type="match status" value="1"/>
</dbReference>
<organism evidence="4 5">
    <name type="scientific">Paracoccus albicereus</name>
    <dbReference type="NCBI Taxonomy" id="2922394"/>
    <lineage>
        <taxon>Bacteria</taxon>
        <taxon>Pseudomonadati</taxon>
        <taxon>Pseudomonadota</taxon>
        <taxon>Alphaproteobacteria</taxon>
        <taxon>Rhodobacterales</taxon>
        <taxon>Paracoccaceae</taxon>
        <taxon>Paracoccus</taxon>
    </lineage>
</organism>
<evidence type="ECO:0000313" key="5">
    <source>
        <dbReference type="Proteomes" id="UP001203945"/>
    </source>
</evidence>
<feature type="domain" description="DUF883" evidence="3">
    <location>
        <begin position="117"/>
        <end position="144"/>
    </location>
</feature>
<feature type="region of interest" description="Disordered" evidence="1">
    <location>
        <begin position="1"/>
        <end position="84"/>
    </location>
</feature>